<reference evidence="1" key="1">
    <citation type="submission" date="2021-10" db="EMBL/GenBank/DDBJ databases">
        <title>Psilocybe cubensis genome.</title>
        <authorList>
            <person name="Mckernan K.J."/>
            <person name="Crawford S."/>
            <person name="Trippe A."/>
            <person name="Kane L.T."/>
            <person name="Mclaughlin S."/>
        </authorList>
    </citation>
    <scope>NUCLEOTIDE SEQUENCE</scope>
    <source>
        <strain evidence="1">MGC-MH-2018</strain>
    </source>
</reference>
<accession>A0ACB8HB65</accession>
<comment type="caution">
    <text evidence="1">The sequence shown here is derived from an EMBL/GenBank/DDBJ whole genome shotgun (WGS) entry which is preliminary data.</text>
</comment>
<sequence>MRQDFLSFALTLVSITGRLVIGTPVMRDAVIDDSVVLNYALTLEHLENAFYSGALAKFDEAAFKRAGLPAYARGRFQEIAAHEQAHVNLLSEALGSLATSPCTYNFSYTDVKSFAAFSELLEGVGVSAYIGAAQSITNKAYLTVAASILSTEARHASWVAAAVNKFGGWSGAFDVPLDFNQVYSIAASVIAACPSTNPVLPVRAFPNLTLSNIKPGGNADIKIENLVANGSSVDPTFVVFLTGLEKIFVPVHDGKVIVPAGLSGQVYVVATNSSTDANDSTILAGPAILEFERDSHGHMAN</sequence>
<name>A0ACB8HB65_PSICU</name>
<protein>
    <submittedName>
        <fullName evidence="1">Protein rds1</fullName>
    </submittedName>
</protein>
<dbReference type="EMBL" id="JAFIQS020000002">
    <property type="protein sequence ID" value="KAH9484919.1"/>
    <property type="molecule type" value="Genomic_DNA"/>
</dbReference>
<proteinExistence type="predicted"/>
<dbReference type="Proteomes" id="UP000664032">
    <property type="component" value="Unassembled WGS sequence"/>
</dbReference>
<organism evidence="1 2">
    <name type="scientific">Psilocybe cubensis</name>
    <name type="common">Psychedelic mushroom</name>
    <name type="synonym">Stropharia cubensis</name>
    <dbReference type="NCBI Taxonomy" id="181762"/>
    <lineage>
        <taxon>Eukaryota</taxon>
        <taxon>Fungi</taxon>
        <taxon>Dikarya</taxon>
        <taxon>Basidiomycota</taxon>
        <taxon>Agaricomycotina</taxon>
        <taxon>Agaricomycetes</taxon>
        <taxon>Agaricomycetidae</taxon>
        <taxon>Agaricales</taxon>
        <taxon>Agaricineae</taxon>
        <taxon>Strophariaceae</taxon>
        <taxon>Psilocybe</taxon>
    </lineage>
</organism>
<evidence type="ECO:0000313" key="2">
    <source>
        <dbReference type="Proteomes" id="UP000664032"/>
    </source>
</evidence>
<keyword evidence="2" id="KW-1185">Reference proteome</keyword>
<evidence type="ECO:0000313" key="1">
    <source>
        <dbReference type="EMBL" id="KAH9484919.1"/>
    </source>
</evidence>
<gene>
    <name evidence="1" type="ORF">JR316_0001821</name>
</gene>